<dbReference type="EMBL" id="JBBPBK010000013">
    <property type="protein sequence ID" value="KAK9271832.1"/>
    <property type="molecule type" value="Genomic_DNA"/>
</dbReference>
<dbReference type="Proteomes" id="UP001415857">
    <property type="component" value="Unassembled WGS sequence"/>
</dbReference>
<sequence>MSTEDGWGKAGCEIPVFPDPKEMKREGGDGVELAGRSFDPDRTGFILGPPMAFPPGISTLPMAGGSCIGLTFDVVYGSGQVYYWLALELVGFGMGGVGKMKRYVQFDIINRKFILSSATLDA</sequence>
<organism evidence="1 2">
    <name type="scientific">Liquidambar formosana</name>
    <name type="common">Formosan gum</name>
    <dbReference type="NCBI Taxonomy" id="63359"/>
    <lineage>
        <taxon>Eukaryota</taxon>
        <taxon>Viridiplantae</taxon>
        <taxon>Streptophyta</taxon>
        <taxon>Embryophyta</taxon>
        <taxon>Tracheophyta</taxon>
        <taxon>Spermatophyta</taxon>
        <taxon>Magnoliopsida</taxon>
        <taxon>eudicotyledons</taxon>
        <taxon>Gunneridae</taxon>
        <taxon>Pentapetalae</taxon>
        <taxon>Saxifragales</taxon>
        <taxon>Altingiaceae</taxon>
        <taxon>Liquidambar</taxon>
    </lineage>
</organism>
<protein>
    <submittedName>
        <fullName evidence="1">Uncharacterized protein</fullName>
    </submittedName>
</protein>
<name>A0AAP0NEG7_LIQFO</name>
<proteinExistence type="predicted"/>
<comment type="caution">
    <text evidence="1">The sequence shown here is derived from an EMBL/GenBank/DDBJ whole genome shotgun (WGS) entry which is preliminary data.</text>
</comment>
<keyword evidence="2" id="KW-1185">Reference proteome</keyword>
<dbReference type="AlphaFoldDB" id="A0AAP0NEG7"/>
<reference evidence="1 2" key="1">
    <citation type="journal article" date="2024" name="Plant J.">
        <title>Genome sequences and population genomics reveal climatic adaptation and genomic divergence between two closely related sweetgum species.</title>
        <authorList>
            <person name="Xu W.Q."/>
            <person name="Ren C.Q."/>
            <person name="Zhang X.Y."/>
            <person name="Comes H.P."/>
            <person name="Liu X.H."/>
            <person name="Li Y.G."/>
            <person name="Kettle C.J."/>
            <person name="Jalonen R."/>
            <person name="Gaisberger H."/>
            <person name="Ma Y.Z."/>
            <person name="Qiu Y.X."/>
        </authorList>
    </citation>
    <scope>NUCLEOTIDE SEQUENCE [LARGE SCALE GENOMIC DNA]</scope>
    <source>
        <strain evidence="1">Hangzhou</strain>
    </source>
</reference>
<evidence type="ECO:0000313" key="1">
    <source>
        <dbReference type="EMBL" id="KAK9271832.1"/>
    </source>
</evidence>
<accession>A0AAP0NEG7</accession>
<evidence type="ECO:0000313" key="2">
    <source>
        <dbReference type="Proteomes" id="UP001415857"/>
    </source>
</evidence>
<gene>
    <name evidence="1" type="ORF">L1049_002197</name>
</gene>